<dbReference type="AlphaFoldDB" id="A0A426XMH0"/>
<feature type="region of interest" description="Disordered" evidence="1">
    <location>
        <begin position="54"/>
        <end position="116"/>
    </location>
</feature>
<gene>
    <name evidence="3" type="ORF">B296_00043037</name>
</gene>
<dbReference type="Proteomes" id="UP000287651">
    <property type="component" value="Unassembled WGS sequence"/>
</dbReference>
<evidence type="ECO:0000313" key="4">
    <source>
        <dbReference type="Proteomes" id="UP000287651"/>
    </source>
</evidence>
<reference evidence="3 4" key="1">
    <citation type="journal article" date="2014" name="Agronomy (Basel)">
        <title>A Draft Genome Sequence for Ensete ventricosum, the Drought-Tolerant Tree Against Hunger.</title>
        <authorList>
            <person name="Harrison J."/>
            <person name="Moore K.A."/>
            <person name="Paszkiewicz K."/>
            <person name="Jones T."/>
            <person name="Grant M."/>
            <person name="Ambacheew D."/>
            <person name="Muzemil S."/>
            <person name="Studholme D.J."/>
        </authorList>
    </citation>
    <scope>NUCLEOTIDE SEQUENCE [LARGE SCALE GENOMIC DNA]</scope>
</reference>
<feature type="compositionally biased region" description="Basic residues" evidence="1">
    <location>
        <begin position="63"/>
        <end position="76"/>
    </location>
</feature>
<comment type="caution">
    <text evidence="3">The sequence shown here is derived from an EMBL/GenBank/DDBJ whole genome shotgun (WGS) entry which is preliminary data.</text>
</comment>
<keyword evidence="2" id="KW-0472">Membrane</keyword>
<accession>A0A426XMH0</accession>
<proteinExistence type="predicted"/>
<protein>
    <submittedName>
        <fullName evidence="3">Uncharacterized protein</fullName>
    </submittedName>
</protein>
<evidence type="ECO:0000313" key="3">
    <source>
        <dbReference type="EMBL" id="RRT40641.1"/>
    </source>
</evidence>
<evidence type="ECO:0000256" key="2">
    <source>
        <dbReference type="SAM" id="Phobius"/>
    </source>
</evidence>
<evidence type="ECO:0000256" key="1">
    <source>
        <dbReference type="SAM" id="MobiDB-lite"/>
    </source>
</evidence>
<keyword evidence="2" id="KW-1133">Transmembrane helix</keyword>
<sequence>MNLDLIRSATKIGGCPGLASRAPMPIAPIVQLSSDVEEVRVEVVAKESVGLSRKRPAIGGAHPQKKMKVSNHHKSRREGEGSKSCPSKGKEQVGLAGETQAPRPHHPRSVKKLDQISAGEGDVGYHTLRMTDLPLSDPDVPLEAQWPNLKQGTKVWVDGAASREYDRGVLIPRLAVDLYSSSSELLIDRALKSMVLVSILPNSSGFFPALHAPYWSLLIYLIIIDNITAWRWLTASMMQGRSSAS</sequence>
<feature type="transmembrane region" description="Helical" evidence="2">
    <location>
        <begin position="214"/>
        <end position="233"/>
    </location>
</feature>
<keyword evidence="2" id="KW-0812">Transmembrane</keyword>
<organism evidence="3 4">
    <name type="scientific">Ensete ventricosum</name>
    <name type="common">Abyssinian banana</name>
    <name type="synonym">Musa ensete</name>
    <dbReference type="NCBI Taxonomy" id="4639"/>
    <lineage>
        <taxon>Eukaryota</taxon>
        <taxon>Viridiplantae</taxon>
        <taxon>Streptophyta</taxon>
        <taxon>Embryophyta</taxon>
        <taxon>Tracheophyta</taxon>
        <taxon>Spermatophyta</taxon>
        <taxon>Magnoliopsida</taxon>
        <taxon>Liliopsida</taxon>
        <taxon>Zingiberales</taxon>
        <taxon>Musaceae</taxon>
        <taxon>Ensete</taxon>
    </lineage>
</organism>
<name>A0A426XMH0_ENSVE</name>
<dbReference type="EMBL" id="AMZH03019220">
    <property type="protein sequence ID" value="RRT40641.1"/>
    <property type="molecule type" value="Genomic_DNA"/>
</dbReference>